<feature type="transmembrane region" description="Helical" evidence="1">
    <location>
        <begin position="190"/>
        <end position="212"/>
    </location>
</feature>
<keyword evidence="1" id="KW-0812">Transmembrane</keyword>
<evidence type="ECO:0000313" key="2">
    <source>
        <dbReference type="EMBL" id="KRM52509.1"/>
    </source>
</evidence>
<dbReference type="Pfam" id="PF07099">
    <property type="entry name" value="DUF1361"/>
    <property type="match status" value="1"/>
</dbReference>
<dbReference type="AlphaFoldDB" id="A0A0R1ZCL7"/>
<sequence>MFSMNKKVQWIVRLLFIFYMLYIGGVIASGKALYNFLLLNTFLAYIPIEIGMHINEKQPRWLFVILFILWLLFYPNAPYVLTDLFHLAKINPYNTVTGLMVFKLRIWWHYGNLVFSALMSSLFGVWSLSCVSKVIAKRLKKNSPFFEISIVGILILASSIGVYIGRFLRLHTVYLFMDPHSVINDLIQMWNIRMLVFVILIAVFQTLIWLTMNIYRSTFNKFEE</sequence>
<feature type="transmembrane region" description="Helical" evidence="1">
    <location>
        <begin position="148"/>
        <end position="170"/>
    </location>
</feature>
<evidence type="ECO:0000256" key="1">
    <source>
        <dbReference type="SAM" id="Phobius"/>
    </source>
</evidence>
<name>A0A0R1ZCL7_9LACO</name>
<dbReference type="STRING" id="1423820.FC64_GL000465"/>
<dbReference type="Proteomes" id="UP000051291">
    <property type="component" value="Unassembled WGS sequence"/>
</dbReference>
<reference evidence="2 3" key="1">
    <citation type="journal article" date="2015" name="Genome Announc.">
        <title>Expanding the biotechnology potential of lactobacilli through comparative genomics of 213 strains and associated genera.</title>
        <authorList>
            <person name="Sun Z."/>
            <person name="Harris H.M."/>
            <person name="McCann A."/>
            <person name="Guo C."/>
            <person name="Argimon S."/>
            <person name="Zhang W."/>
            <person name="Yang X."/>
            <person name="Jeffery I.B."/>
            <person name="Cooney J.C."/>
            <person name="Kagawa T.F."/>
            <person name="Liu W."/>
            <person name="Song Y."/>
            <person name="Salvetti E."/>
            <person name="Wrobel A."/>
            <person name="Rasinkangas P."/>
            <person name="Parkhill J."/>
            <person name="Rea M.C."/>
            <person name="O'Sullivan O."/>
            <person name="Ritari J."/>
            <person name="Douillard F.P."/>
            <person name="Paul Ross R."/>
            <person name="Yang R."/>
            <person name="Briner A.E."/>
            <person name="Felis G.E."/>
            <person name="de Vos W.M."/>
            <person name="Barrangou R."/>
            <person name="Klaenhammer T.R."/>
            <person name="Caufield P.W."/>
            <person name="Cui Y."/>
            <person name="Zhang H."/>
            <person name="O'Toole P.W."/>
        </authorList>
    </citation>
    <scope>NUCLEOTIDE SEQUENCE [LARGE SCALE GENOMIC DNA]</scope>
    <source>
        <strain evidence="2 3">DSM 20653</strain>
    </source>
</reference>
<dbReference type="PATRIC" id="fig|1423820.4.peg.468"/>
<protein>
    <submittedName>
        <fullName evidence="2">Uncharacterized protein</fullName>
    </submittedName>
</protein>
<keyword evidence="1" id="KW-0472">Membrane</keyword>
<feature type="transmembrane region" description="Helical" evidence="1">
    <location>
        <begin position="12"/>
        <end position="30"/>
    </location>
</feature>
<feature type="transmembrane region" description="Helical" evidence="1">
    <location>
        <begin position="113"/>
        <end position="136"/>
    </location>
</feature>
<organism evidence="2 3">
    <name type="scientific">Ligilactobacillus araffinosus DSM 20653</name>
    <dbReference type="NCBI Taxonomy" id="1423820"/>
    <lineage>
        <taxon>Bacteria</taxon>
        <taxon>Bacillati</taxon>
        <taxon>Bacillota</taxon>
        <taxon>Bacilli</taxon>
        <taxon>Lactobacillales</taxon>
        <taxon>Lactobacillaceae</taxon>
        <taxon>Ligilactobacillus</taxon>
    </lineage>
</organism>
<evidence type="ECO:0000313" key="3">
    <source>
        <dbReference type="Proteomes" id="UP000051291"/>
    </source>
</evidence>
<comment type="caution">
    <text evidence="2">The sequence shown here is derived from an EMBL/GenBank/DDBJ whole genome shotgun (WGS) entry which is preliminary data.</text>
</comment>
<feature type="transmembrane region" description="Helical" evidence="1">
    <location>
        <begin position="61"/>
        <end position="81"/>
    </location>
</feature>
<accession>A0A0R1ZCL7</accession>
<proteinExistence type="predicted"/>
<gene>
    <name evidence="2" type="ORF">FC64_GL000465</name>
</gene>
<dbReference type="EMBL" id="AYYZ01000019">
    <property type="protein sequence ID" value="KRM52509.1"/>
    <property type="molecule type" value="Genomic_DNA"/>
</dbReference>
<keyword evidence="1" id="KW-1133">Transmembrane helix</keyword>
<feature type="transmembrane region" description="Helical" evidence="1">
    <location>
        <begin position="36"/>
        <end position="54"/>
    </location>
</feature>
<keyword evidence="3" id="KW-1185">Reference proteome</keyword>
<dbReference type="InterPro" id="IPR009793">
    <property type="entry name" value="DUF1361"/>
</dbReference>